<dbReference type="Gene3D" id="3.30.1360.180">
    <property type="match status" value="1"/>
</dbReference>
<dbReference type="GO" id="GO:0047429">
    <property type="term" value="F:nucleoside triphosphate diphosphatase activity"/>
    <property type="evidence" value="ECO:0007669"/>
    <property type="project" value="TreeGrafter"/>
</dbReference>
<dbReference type="InterPro" id="IPR002591">
    <property type="entry name" value="Phosphodiest/P_Trfase"/>
</dbReference>
<dbReference type="Pfam" id="PF01663">
    <property type="entry name" value="Phosphodiest"/>
    <property type="match status" value="1"/>
</dbReference>
<sequence>MFAIAYTLFFSTIVVGSPLSIRDDSLPLNNRSNTVVLISIDGFAQDYFSRGLTPNIANLGKSGVFADSMMPVFPSVTFPNHYSIATGLYPQEHGIIGNTFYSKRFNATFSYIEPSQEESRWWLGEPFWVTAEKNNLISSVDQFPGSEAEIMGYRPTYHTPYDESIPMLPKMDKLVDFLQLPEAQRPTFLVSYFVELDNAGHDFGPFSKEVNNTLVQIDSAFKYLVDKLVAKNLFDKVNIIIVSDHGMQQSMVPRDYIFINTLLEQANLIISQNNKKFKCSTLKPTKEKILSVHLRPHAGIYPADDKDTMSIYKKLKLVEDTTKFNVYLKKDVPERYVYEYSERIPPILVIANEPYFIQFNATEYNSSGFTKRSTYLEKRQTKENVPYGAHGYDNTLQNMQAIFIAHGSAFRSPKIPTNSTNFPAIRAIDVYNIVTKLLKVPSARNEGNITVANNMLI</sequence>
<dbReference type="OrthoDB" id="415411at2759"/>
<organism evidence="2 3">
    <name type="scientific">Smittium mucronatum</name>
    <dbReference type="NCBI Taxonomy" id="133383"/>
    <lineage>
        <taxon>Eukaryota</taxon>
        <taxon>Fungi</taxon>
        <taxon>Fungi incertae sedis</taxon>
        <taxon>Zoopagomycota</taxon>
        <taxon>Kickxellomycotina</taxon>
        <taxon>Harpellomycetes</taxon>
        <taxon>Harpellales</taxon>
        <taxon>Legeriomycetaceae</taxon>
        <taxon>Smittium</taxon>
    </lineage>
</organism>
<evidence type="ECO:0000313" key="2">
    <source>
        <dbReference type="EMBL" id="OLY85032.1"/>
    </source>
</evidence>
<dbReference type="EMBL" id="LSSL01000266">
    <property type="protein sequence ID" value="OLY85032.1"/>
    <property type="molecule type" value="Genomic_DNA"/>
</dbReference>
<dbReference type="Gene3D" id="3.40.720.10">
    <property type="entry name" value="Alkaline Phosphatase, subunit A"/>
    <property type="match status" value="1"/>
</dbReference>
<dbReference type="PANTHER" id="PTHR10151">
    <property type="entry name" value="ECTONUCLEOTIDE PYROPHOSPHATASE/PHOSPHODIESTERASE"/>
    <property type="match status" value="1"/>
</dbReference>
<name>A0A1R0H739_9FUNG</name>
<keyword evidence="1" id="KW-0732">Signal</keyword>
<evidence type="ECO:0000313" key="3">
    <source>
        <dbReference type="Proteomes" id="UP000187455"/>
    </source>
</evidence>
<feature type="signal peptide" evidence="1">
    <location>
        <begin position="1"/>
        <end position="16"/>
    </location>
</feature>
<dbReference type="CDD" id="cd16018">
    <property type="entry name" value="Enpp"/>
    <property type="match status" value="1"/>
</dbReference>
<dbReference type="SUPFAM" id="SSF53649">
    <property type="entry name" value="Alkaline phosphatase-like"/>
    <property type="match status" value="1"/>
</dbReference>
<evidence type="ECO:0000256" key="1">
    <source>
        <dbReference type="SAM" id="SignalP"/>
    </source>
</evidence>
<comment type="caution">
    <text evidence="2">The sequence shown here is derived from an EMBL/GenBank/DDBJ whole genome shotgun (WGS) entry which is preliminary data.</text>
</comment>
<protein>
    <submittedName>
        <fullName evidence="2">Putative pyrophosphatase/phosphodiesterase</fullName>
    </submittedName>
</protein>
<keyword evidence="3" id="KW-1185">Reference proteome</keyword>
<gene>
    <name evidence="2" type="ORF">AYI68_g787</name>
</gene>
<dbReference type="AlphaFoldDB" id="A0A1R0H739"/>
<dbReference type="InterPro" id="IPR017850">
    <property type="entry name" value="Alkaline_phosphatase_core_sf"/>
</dbReference>
<dbReference type="PANTHER" id="PTHR10151:SF120">
    <property type="entry name" value="BIS(5'-ADENOSYL)-TRIPHOSPHATASE"/>
    <property type="match status" value="1"/>
</dbReference>
<dbReference type="Proteomes" id="UP000187455">
    <property type="component" value="Unassembled WGS sequence"/>
</dbReference>
<reference evidence="2 3" key="1">
    <citation type="journal article" date="2016" name="Mol. Biol. Evol.">
        <title>Genome-Wide Survey of Gut Fungi (Harpellales) Reveals the First Horizontally Transferred Ubiquitin Gene from a Mosquito Host.</title>
        <authorList>
            <person name="Wang Y."/>
            <person name="White M.M."/>
            <person name="Kvist S."/>
            <person name="Moncalvo J.M."/>
        </authorList>
    </citation>
    <scope>NUCLEOTIDE SEQUENCE [LARGE SCALE GENOMIC DNA]</scope>
    <source>
        <strain evidence="2 3">ALG-7-W6</strain>
    </source>
</reference>
<feature type="chain" id="PRO_5012525725" evidence="1">
    <location>
        <begin position="17"/>
        <end position="457"/>
    </location>
</feature>
<proteinExistence type="predicted"/>
<accession>A0A1R0H739</accession>
<dbReference type="GO" id="GO:0009141">
    <property type="term" value="P:nucleoside triphosphate metabolic process"/>
    <property type="evidence" value="ECO:0007669"/>
    <property type="project" value="TreeGrafter"/>
</dbReference>
<dbReference type="GO" id="GO:0017111">
    <property type="term" value="F:ribonucleoside triphosphate phosphatase activity"/>
    <property type="evidence" value="ECO:0007669"/>
    <property type="project" value="TreeGrafter"/>
</dbReference>
<dbReference type="STRING" id="133383.A0A1R0H739"/>